<evidence type="ECO:0000313" key="8">
    <source>
        <dbReference type="Proteomes" id="UP000593564"/>
    </source>
</evidence>
<gene>
    <name evidence="7" type="ORF">HYC85_003285</name>
</gene>
<dbReference type="Proteomes" id="UP000593564">
    <property type="component" value="Unassembled WGS sequence"/>
</dbReference>
<dbReference type="InterPro" id="IPR001179">
    <property type="entry name" value="PPIase_FKBP_dom"/>
</dbReference>
<reference evidence="7 8" key="2">
    <citation type="submission" date="2020-07" db="EMBL/GenBank/DDBJ databases">
        <title>Genome assembly of wild tea tree DASZ reveals pedigree and selection history of tea varieties.</title>
        <authorList>
            <person name="Zhang W."/>
        </authorList>
    </citation>
    <scope>NUCLEOTIDE SEQUENCE [LARGE SCALE GENOMIC DNA]</scope>
    <source>
        <strain evidence="8">cv. G240</strain>
        <tissue evidence="7">Leaf</tissue>
    </source>
</reference>
<dbReference type="EC" id="5.2.1.8" evidence="2 5"/>
<dbReference type="FunFam" id="3.10.50.40:FF:000022">
    <property type="entry name" value="Peptidylprolyl isomerase"/>
    <property type="match status" value="1"/>
</dbReference>
<dbReference type="InterPro" id="IPR050689">
    <property type="entry name" value="FKBP-type_PPIase"/>
</dbReference>
<dbReference type="PROSITE" id="PS50059">
    <property type="entry name" value="FKBP_PPIASE"/>
    <property type="match status" value="2"/>
</dbReference>
<keyword evidence="3 5" id="KW-0697">Rotamase</keyword>
<dbReference type="EMBL" id="JACBKZ010000001">
    <property type="protein sequence ID" value="KAF5962076.1"/>
    <property type="molecule type" value="Genomic_DNA"/>
</dbReference>
<reference evidence="8" key="1">
    <citation type="journal article" date="2020" name="Nat. Commun.">
        <title>Genome assembly of wild tea tree DASZ reveals pedigree and selection history of tea varieties.</title>
        <authorList>
            <person name="Zhang W."/>
            <person name="Zhang Y."/>
            <person name="Qiu H."/>
            <person name="Guo Y."/>
            <person name="Wan H."/>
            <person name="Zhang X."/>
            <person name="Scossa F."/>
            <person name="Alseekh S."/>
            <person name="Zhang Q."/>
            <person name="Wang P."/>
            <person name="Xu L."/>
            <person name="Schmidt M.H."/>
            <person name="Jia X."/>
            <person name="Li D."/>
            <person name="Zhu A."/>
            <person name="Guo F."/>
            <person name="Chen W."/>
            <person name="Ni D."/>
            <person name="Usadel B."/>
            <person name="Fernie A.R."/>
            <person name="Wen W."/>
        </authorList>
    </citation>
    <scope>NUCLEOTIDE SEQUENCE [LARGE SCALE GENOMIC DNA]</scope>
    <source>
        <strain evidence="8">cv. G240</strain>
    </source>
</reference>
<sequence length="300" mass="32819">MIACIASCSRVEGEAKCKARLAGIISSPCMFVGVKSSICGVSSVTIGGSSVTPAMDMLVYSHKRRQLWRSGQVIKGWDEGIKSMKKGEQAIFTIPPELAYGESGSPPTIPPNATLQFDVELLSWTSVEDICKDGGIIKKILNEGERWQNPKDLDEVFVKYEARLEDGTLVSKSDGVEFTVGNGYFCPALSKAVKTMKKGEMVHLTVKPQYAFGEKGRPTIGEECAVPPNATLQINLELVSWKVVSEITNDKKVSKKILKEGEGYKRPNDGAVVQVKLIGKLQDGTVFLKKGHDEEPFEFK</sequence>
<evidence type="ECO:0000256" key="5">
    <source>
        <dbReference type="PROSITE-ProRule" id="PRU00277"/>
    </source>
</evidence>
<dbReference type="InterPro" id="IPR046357">
    <property type="entry name" value="PPIase_dom_sf"/>
</dbReference>
<evidence type="ECO:0000313" key="7">
    <source>
        <dbReference type="EMBL" id="KAF5962076.1"/>
    </source>
</evidence>
<dbReference type="GO" id="GO:0003755">
    <property type="term" value="F:peptidyl-prolyl cis-trans isomerase activity"/>
    <property type="evidence" value="ECO:0007669"/>
    <property type="project" value="UniProtKB-KW"/>
</dbReference>
<name>A0A7J7IC20_CAMSI</name>
<comment type="caution">
    <text evidence="7">The sequence shown here is derived from an EMBL/GenBank/DDBJ whole genome shotgun (WGS) entry which is preliminary data.</text>
</comment>
<dbReference type="PANTHER" id="PTHR10516:SF443">
    <property type="entry name" value="FK506-BINDING PROTEIN 59-RELATED"/>
    <property type="match status" value="1"/>
</dbReference>
<comment type="catalytic activity">
    <reaction evidence="1 5">
        <text>[protein]-peptidylproline (omega=180) = [protein]-peptidylproline (omega=0)</text>
        <dbReference type="Rhea" id="RHEA:16237"/>
        <dbReference type="Rhea" id="RHEA-COMP:10747"/>
        <dbReference type="Rhea" id="RHEA-COMP:10748"/>
        <dbReference type="ChEBI" id="CHEBI:83833"/>
        <dbReference type="ChEBI" id="CHEBI:83834"/>
        <dbReference type="EC" id="5.2.1.8"/>
    </reaction>
</comment>
<keyword evidence="4 5" id="KW-0413">Isomerase</keyword>
<evidence type="ECO:0000256" key="1">
    <source>
        <dbReference type="ARBA" id="ARBA00000971"/>
    </source>
</evidence>
<accession>A0A7J7IC20</accession>
<evidence type="ECO:0000256" key="3">
    <source>
        <dbReference type="ARBA" id="ARBA00023110"/>
    </source>
</evidence>
<dbReference type="SUPFAM" id="SSF54534">
    <property type="entry name" value="FKBP-like"/>
    <property type="match status" value="3"/>
</dbReference>
<evidence type="ECO:0000259" key="6">
    <source>
        <dbReference type="PROSITE" id="PS50059"/>
    </source>
</evidence>
<dbReference type="Gene3D" id="3.10.50.40">
    <property type="match status" value="3"/>
</dbReference>
<feature type="domain" description="PPIase FKBP-type" evidence="6">
    <location>
        <begin position="153"/>
        <end position="242"/>
    </location>
</feature>
<dbReference type="PANTHER" id="PTHR10516">
    <property type="entry name" value="PEPTIDYL-PROLYL CIS-TRANS ISOMERASE"/>
    <property type="match status" value="1"/>
</dbReference>
<dbReference type="GO" id="GO:0005737">
    <property type="term" value="C:cytoplasm"/>
    <property type="evidence" value="ECO:0007669"/>
    <property type="project" value="TreeGrafter"/>
</dbReference>
<evidence type="ECO:0000256" key="4">
    <source>
        <dbReference type="ARBA" id="ARBA00023235"/>
    </source>
</evidence>
<dbReference type="AlphaFoldDB" id="A0A7J7IC20"/>
<protein>
    <recommendedName>
        <fullName evidence="2 5">peptidylprolyl isomerase</fullName>
        <ecNumber evidence="2 5">5.2.1.8</ecNumber>
    </recommendedName>
</protein>
<organism evidence="7 8">
    <name type="scientific">Camellia sinensis</name>
    <name type="common">Tea plant</name>
    <name type="synonym">Thea sinensis</name>
    <dbReference type="NCBI Taxonomy" id="4442"/>
    <lineage>
        <taxon>Eukaryota</taxon>
        <taxon>Viridiplantae</taxon>
        <taxon>Streptophyta</taxon>
        <taxon>Embryophyta</taxon>
        <taxon>Tracheophyta</taxon>
        <taxon>Spermatophyta</taxon>
        <taxon>Magnoliopsida</taxon>
        <taxon>eudicotyledons</taxon>
        <taxon>Gunneridae</taxon>
        <taxon>Pentapetalae</taxon>
        <taxon>asterids</taxon>
        <taxon>Ericales</taxon>
        <taxon>Theaceae</taxon>
        <taxon>Camellia</taxon>
    </lineage>
</organism>
<dbReference type="Pfam" id="PF00254">
    <property type="entry name" value="FKBP_C"/>
    <property type="match status" value="2"/>
</dbReference>
<proteinExistence type="predicted"/>
<keyword evidence="8" id="KW-1185">Reference proteome</keyword>
<evidence type="ECO:0000256" key="2">
    <source>
        <dbReference type="ARBA" id="ARBA00013194"/>
    </source>
</evidence>
<feature type="domain" description="PPIase FKBP-type" evidence="6">
    <location>
        <begin position="70"/>
        <end position="125"/>
    </location>
</feature>